<keyword evidence="8 16" id="KW-0418">Kinase</keyword>
<dbReference type="Proteomes" id="UP000321523">
    <property type="component" value="Unassembled WGS sequence"/>
</dbReference>
<feature type="transmembrane region" description="Helical" evidence="14">
    <location>
        <begin position="482"/>
        <end position="499"/>
    </location>
</feature>
<dbReference type="InterPro" id="IPR004358">
    <property type="entry name" value="Sig_transdc_His_kin-like_C"/>
</dbReference>
<dbReference type="InterPro" id="IPR036890">
    <property type="entry name" value="HATPase_C_sf"/>
</dbReference>
<dbReference type="GO" id="GO:0005886">
    <property type="term" value="C:plasma membrane"/>
    <property type="evidence" value="ECO:0007669"/>
    <property type="project" value="TreeGrafter"/>
</dbReference>
<accession>A0A512DPY0</accession>
<dbReference type="GO" id="GO:0000155">
    <property type="term" value="F:phosphorelay sensor kinase activity"/>
    <property type="evidence" value="ECO:0007669"/>
    <property type="project" value="InterPro"/>
</dbReference>
<protein>
    <recommendedName>
        <fullName evidence="3">histidine kinase</fullName>
        <ecNumber evidence="3">2.7.13.3</ecNumber>
    </recommendedName>
</protein>
<keyword evidence="4" id="KW-0597">Phosphoprotein</keyword>
<dbReference type="SMART" id="SM00387">
    <property type="entry name" value="HATPase_c"/>
    <property type="match status" value="1"/>
</dbReference>
<feature type="transmembrane region" description="Helical" evidence="14">
    <location>
        <begin position="402"/>
        <end position="422"/>
    </location>
</feature>
<dbReference type="InterPro" id="IPR025201">
    <property type="entry name" value="KdpD_TM"/>
</dbReference>
<dbReference type="InterPro" id="IPR029016">
    <property type="entry name" value="GAF-like_dom_sf"/>
</dbReference>
<dbReference type="Pfam" id="PF13492">
    <property type="entry name" value="GAF_3"/>
    <property type="match status" value="1"/>
</dbReference>
<feature type="domain" description="Histidine kinase" evidence="15">
    <location>
        <begin position="686"/>
        <end position="903"/>
    </location>
</feature>
<dbReference type="Gene3D" id="3.40.50.300">
    <property type="entry name" value="P-loop containing nucleotide triphosphate hydrolases"/>
    <property type="match status" value="1"/>
</dbReference>
<dbReference type="Gene3D" id="1.20.120.620">
    <property type="entry name" value="Backbone structure of the membrane domain of e. Coli histidine kinase receptor kdpd"/>
    <property type="match status" value="1"/>
</dbReference>
<dbReference type="SUPFAM" id="SSF47384">
    <property type="entry name" value="Homodimeric domain of signal transducing histidine kinase"/>
    <property type="match status" value="1"/>
</dbReference>
<dbReference type="InterPro" id="IPR005467">
    <property type="entry name" value="His_kinase_dom"/>
</dbReference>
<dbReference type="SUPFAM" id="SSF52402">
    <property type="entry name" value="Adenine nucleotide alpha hydrolases-like"/>
    <property type="match status" value="1"/>
</dbReference>
<gene>
    <name evidence="16" type="ORF">SAE02_26820</name>
</gene>
<evidence type="ECO:0000256" key="4">
    <source>
        <dbReference type="ARBA" id="ARBA00022553"/>
    </source>
</evidence>
<evidence type="ECO:0000313" key="17">
    <source>
        <dbReference type="Proteomes" id="UP000321523"/>
    </source>
</evidence>
<organism evidence="16 17">
    <name type="scientific">Skermanella aerolata</name>
    <dbReference type="NCBI Taxonomy" id="393310"/>
    <lineage>
        <taxon>Bacteria</taxon>
        <taxon>Pseudomonadati</taxon>
        <taxon>Pseudomonadota</taxon>
        <taxon>Alphaproteobacteria</taxon>
        <taxon>Rhodospirillales</taxon>
        <taxon>Azospirillaceae</taxon>
        <taxon>Skermanella</taxon>
    </lineage>
</organism>
<dbReference type="PANTHER" id="PTHR45569:SF1">
    <property type="entry name" value="SENSOR PROTEIN KDPD"/>
    <property type="match status" value="1"/>
</dbReference>
<evidence type="ECO:0000256" key="8">
    <source>
        <dbReference type="ARBA" id="ARBA00022777"/>
    </source>
</evidence>
<dbReference type="Pfam" id="PF13493">
    <property type="entry name" value="DUF4118"/>
    <property type="match status" value="1"/>
</dbReference>
<dbReference type="InterPro" id="IPR006016">
    <property type="entry name" value="UspA"/>
</dbReference>
<dbReference type="InterPro" id="IPR014729">
    <property type="entry name" value="Rossmann-like_a/b/a_fold"/>
</dbReference>
<dbReference type="Gene3D" id="1.10.287.130">
    <property type="match status" value="1"/>
</dbReference>
<dbReference type="InterPro" id="IPR027417">
    <property type="entry name" value="P-loop_NTPase"/>
</dbReference>
<dbReference type="PRINTS" id="PR00344">
    <property type="entry name" value="BCTRLSENSOR"/>
</dbReference>
<keyword evidence="5" id="KW-0808">Transferase</keyword>
<dbReference type="RefSeq" id="WP_044433183.1">
    <property type="nucleotide sequence ID" value="NZ_BJYZ01000011.1"/>
</dbReference>
<dbReference type="AlphaFoldDB" id="A0A512DPY0"/>
<dbReference type="Gene3D" id="3.40.50.620">
    <property type="entry name" value="HUPs"/>
    <property type="match status" value="1"/>
</dbReference>
<keyword evidence="9" id="KW-0067">ATP-binding</keyword>
<evidence type="ECO:0000256" key="11">
    <source>
        <dbReference type="ARBA" id="ARBA00023012"/>
    </source>
</evidence>
<comment type="function">
    <text evidence="13">Member of the two-component regulatory system KdpD/KdpE involved in the regulation of the kdp operon. KdpD may function as a membrane-associated protein kinase that phosphorylates KdpE in response to environmental signals.</text>
</comment>
<keyword evidence="12 14" id="KW-0472">Membrane</keyword>
<dbReference type="EMBL" id="BJYZ01000011">
    <property type="protein sequence ID" value="GEO38534.1"/>
    <property type="molecule type" value="Genomic_DNA"/>
</dbReference>
<dbReference type="Gene3D" id="3.30.450.40">
    <property type="match status" value="1"/>
</dbReference>
<dbReference type="SUPFAM" id="SSF55874">
    <property type="entry name" value="ATPase domain of HSP90 chaperone/DNA topoisomerase II/histidine kinase"/>
    <property type="match status" value="1"/>
</dbReference>
<dbReference type="Pfam" id="PF00512">
    <property type="entry name" value="HisKA"/>
    <property type="match status" value="1"/>
</dbReference>
<dbReference type="SUPFAM" id="SSF55781">
    <property type="entry name" value="GAF domain-like"/>
    <property type="match status" value="1"/>
</dbReference>
<dbReference type="CDD" id="cd00075">
    <property type="entry name" value="HATPase"/>
    <property type="match status" value="1"/>
</dbReference>
<dbReference type="FunFam" id="3.40.50.300:FF:000483">
    <property type="entry name" value="Sensor histidine kinase KdpD"/>
    <property type="match status" value="1"/>
</dbReference>
<dbReference type="FunFam" id="3.30.565.10:FF:000042">
    <property type="entry name" value="Two-component sensor histidine kinase KdpD"/>
    <property type="match status" value="1"/>
</dbReference>
<evidence type="ECO:0000256" key="3">
    <source>
        <dbReference type="ARBA" id="ARBA00012438"/>
    </source>
</evidence>
<comment type="subcellular location">
    <subcellularLocation>
        <location evidence="2">Membrane</location>
        <topology evidence="2">Multi-pass membrane protein</topology>
    </subcellularLocation>
</comment>
<evidence type="ECO:0000313" key="16">
    <source>
        <dbReference type="EMBL" id="GEO38534.1"/>
    </source>
</evidence>
<keyword evidence="10 14" id="KW-1133">Transmembrane helix</keyword>
<dbReference type="InterPro" id="IPR052023">
    <property type="entry name" value="Histidine_kinase_KdpD"/>
</dbReference>
<evidence type="ECO:0000256" key="14">
    <source>
        <dbReference type="SAM" id="Phobius"/>
    </source>
</evidence>
<keyword evidence="11" id="KW-0902">Two-component regulatory system</keyword>
<evidence type="ECO:0000256" key="10">
    <source>
        <dbReference type="ARBA" id="ARBA00022989"/>
    </source>
</evidence>
<name>A0A512DPY0_9PROT</name>
<evidence type="ECO:0000256" key="12">
    <source>
        <dbReference type="ARBA" id="ARBA00023136"/>
    </source>
</evidence>
<dbReference type="InterPro" id="IPR003852">
    <property type="entry name" value="Sig_transdc_His_kinase_KdpD_N"/>
</dbReference>
<evidence type="ECO:0000256" key="7">
    <source>
        <dbReference type="ARBA" id="ARBA00022741"/>
    </source>
</evidence>
<proteinExistence type="predicted"/>
<dbReference type="GO" id="GO:0005737">
    <property type="term" value="C:cytoplasm"/>
    <property type="evidence" value="ECO:0007669"/>
    <property type="project" value="UniProtKB-ARBA"/>
</dbReference>
<reference evidence="16 17" key="1">
    <citation type="submission" date="2019-07" db="EMBL/GenBank/DDBJ databases">
        <title>Whole genome shotgun sequence of Skermanella aerolata NBRC 106429.</title>
        <authorList>
            <person name="Hosoyama A."/>
            <person name="Uohara A."/>
            <person name="Ohji S."/>
            <person name="Ichikawa N."/>
        </authorList>
    </citation>
    <scope>NUCLEOTIDE SEQUENCE [LARGE SCALE GENOMIC DNA]</scope>
    <source>
        <strain evidence="16 17">NBRC 106429</strain>
    </source>
</reference>
<evidence type="ECO:0000259" key="15">
    <source>
        <dbReference type="PROSITE" id="PS50109"/>
    </source>
</evidence>
<dbReference type="SMART" id="SM00388">
    <property type="entry name" value="HisKA"/>
    <property type="match status" value="1"/>
</dbReference>
<keyword evidence="7" id="KW-0547">Nucleotide-binding</keyword>
<dbReference type="EC" id="2.7.13.3" evidence="3"/>
<dbReference type="InterPro" id="IPR003594">
    <property type="entry name" value="HATPase_dom"/>
</dbReference>
<dbReference type="InterPro" id="IPR036097">
    <property type="entry name" value="HisK_dim/P_sf"/>
</dbReference>
<dbReference type="InterPro" id="IPR003661">
    <property type="entry name" value="HisK_dim/P_dom"/>
</dbReference>
<dbReference type="Gene3D" id="3.30.565.10">
    <property type="entry name" value="Histidine kinase-like ATPase, C-terminal domain"/>
    <property type="match status" value="1"/>
</dbReference>
<evidence type="ECO:0000256" key="6">
    <source>
        <dbReference type="ARBA" id="ARBA00022692"/>
    </source>
</evidence>
<evidence type="ECO:0000256" key="5">
    <source>
        <dbReference type="ARBA" id="ARBA00022679"/>
    </source>
</evidence>
<dbReference type="GO" id="GO:0042802">
    <property type="term" value="F:identical protein binding"/>
    <property type="evidence" value="ECO:0007669"/>
    <property type="project" value="UniProtKB-ARBA"/>
</dbReference>
<evidence type="ECO:0000256" key="2">
    <source>
        <dbReference type="ARBA" id="ARBA00004141"/>
    </source>
</evidence>
<dbReference type="Pfam" id="PF02702">
    <property type="entry name" value="KdpD"/>
    <property type="match status" value="1"/>
</dbReference>
<dbReference type="CDD" id="cd00082">
    <property type="entry name" value="HisKA"/>
    <property type="match status" value="1"/>
</dbReference>
<sequence>MPDTDRDDRPSPEALLAEANRERRGRLKIFLGAAPGVGKTFAMLEAAHDQRREKTDVVVGIVETHGRRDTEALLDGLEALPRRQVDYRGRQFAEMDVDAILRRRPGLVLVDELAHTNIPGSRHVKRFQDVEEILEAGIDVLSTLNIQHLESLNDVVERITGIRVRETVPDSVLQDADEIELIDLPPRTLIKRLREGKVYVPDQAMLAMERFFSPGTLTALREMALRAAAERVDAQMVTYMRAHAIQGPWPTRERILVCIGDGKAVFRLVRTARRAAERRQAPWIAVHVETHRHATLPEEAKTRISDALRLAEQLGAETHVIPGDKVAAELLAFARERNISQIIAGRARPGRWLPSLHASVTAELLARADSFDVTVVSGEDDAEPAPASLGVRPRGFGWVGKWTGYAMAAVATGAATGLSYGLSLFMELPNISLVYLMTVLLVAIRYGLGPSIAASIACALTYNFFFTEPLFTLDISDTQNILTVAFFLLTAFIASNLAARVGSQVEATRLSARRTANLYGFSRKIAAAANQDDVLWAVVHHVAATIHGRSLVLLPEAPVPGLDMGPDGGQLMIRAGYPPEDRLDDKARAAAEWAWSHAEPAGRGSTTLPTSPWLFLPLQTGRGPVGVLGVQIEGRDRPLSPEDSRLLGTLADQAAVAIERTNLVSDIENARLATETERLRSALLSSLSHDLRTPLASILGAASSLISYEGSLNAADRLDLTQTIQDEAERLNRFVQNLLDMTRLGSGKLKPRTDWVDLRDVIGSAVERAAKLLRRRQVRVEIDPALPLLRLDAMLMEQVIFNLIDNACKYSPAGTPVTVWTALRHGHAVVEVCDQGPGIPAEDRERVFDMFYRVEEGDSRAAGTGLGLAICRGIVEAHGGRIAAQPGLNGAGTCIVIRLPVADADQPEAPPIETVE</sequence>
<dbReference type="Pfam" id="PF00582">
    <property type="entry name" value="Usp"/>
    <property type="match status" value="1"/>
</dbReference>
<dbReference type="Pfam" id="PF02518">
    <property type="entry name" value="HATPase_c"/>
    <property type="match status" value="1"/>
</dbReference>
<dbReference type="PANTHER" id="PTHR45569">
    <property type="entry name" value="SENSOR PROTEIN KDPD"/>
    <property type="match status" value="1"/>
</dbReference>
<evidence type="ECO:0000256" key="9">
    <source>
        <dbReference type="ARBA" id="ARBA00022840"/>
    </source>
</evidence>
<dbReference type="InterPro" id="IPR038318">
    <property type="entry name" value="KdpD_sf"/>
</dbReference>
<comment type="catalytic activity">
    <reaction evidence="1">
        <text>ATP + protein L-histidine = ADP + protein N-phospho-L-histidine.</text>
        <dbReference type="EC" id="2.7.13.3"/>
    </reaction>
</comment>
<comment type="caution">
    <text evidence="16">The sequence shown here is derived from an EMBL/GenBank/DDBJ whole genome shotgun (WGS) entry which is preliminary data.</text>
</comment>
<feature type="transmembrane region" description="Helical" evidence="14">
    <location>
        <begin position="434"/>
        <end position="462"/>
    </location>
</feature>
<keyword evidence="6 14" id="KW-0812">Transmembrane</keyword>
<evidence type="ECO:0000256" key="13">
    <source>
        <dbReference type="ARBA" id="ARBA00057300"/>
    </source>
</evidence>
<dbReference type="OrthoDB" id="9806130at2"/>
<dbReference type="GO" id="GO:0005524">
    <property type="term" value="F:ATP binding"/>
    <property type="evidence" value="ECO:0007669"/>
    <property type="project" value="UniProtKB-KW"/>
</dbReference>
<dbReference type="PROSITE" id="PS50109">
    <property type="entry name" value="HIS_KIN"/>
    <property type="match status" value="1"/>
</dbReference>
<dbReference type="InterPro" id="IPR003018">
    <property type="entry name" value="GAF"/>
</dbReference>
<evidence type="ECO:0000256" key="1">
    <source>
        <dbReference type="ARBA" id="ARBA00000085"/>
    </source>
</evidence>
<keyword evidence="17" id="KW-1185">Reference proteome</keyword>